<dbReference type="AlphaFoldDB" id="A0A5B0PGU2"/>
<protein>
    <submittedName>
        <fullName evidence="1">ATP synthase subunit alpha, mitochondrial</fullName>
    </submittedName>
</protein>
<dbReference type="EMBL" id="VSWC01000054">
    <property type="protein sequence ID" value="KAA1099860.1"/>
    <property type="molecule type" value="Genomic_DNA"/>
</dbReference>
<organism evidence="1 2">
    <name type="scientific">Puccinia graminis f. sp. tritici</name>
    <dbReference type="NCBI Taxonomy" id="56615"/>
    <lineage>
        <taxon>Eukaryota</taxon>
        <taxon>Fungi</taxon>
        <taxon>Dikarya</taxon>
        <taxon>Basidiomycota</taxon>
        <taxon>Pucciniomycotina</taxon>
        <taxon>Pucciniomycetes</taxon>
        <taxon>Pucciniales</taxon>
        <taxon>Pucciniaceae</taxon>
        <taxon>Puccinia</taxon>
    </lineage>
</organism>
<dbReference type="Proteomes" id="UP000324748">
    <property type="component" value="Unassembled WGS sequence"/>
</dbReference>
<evidence type="ECO:0000313" key="1">
    <source>
        <dbReference type="EMBL" id="KAA1099860.1"/>
    </source>
</evidence>
<keyword evidence="2" id="KW-1185">Reference proteome</keyword>
<dbReference type="OrthoDB" id="10307835at2759"/>
<gene>
    <name evidence="1" type="primary">ATP5A1</name>
    <name evidence="1" type="ORF">PGT21_023024</name>
</gene>
<accession>A0A5B0PGU2</accession>
<sequence>MLNVTMDMYLADVLESLVEKKSLGRPRALLPLHPCPSTRHCCPPRPHRLVLAMRQLPHPRPSILIKAASSSLGLFLYCFVSSTIHPPACLSTKINVFIPLLTLIGLFESDFATSASILPVPESITLIGFHHQHQSDFTCLTSPYHIILPHLLPPPSTLSDSRLWHVL</sequence>
<comment type="caution">
    <text evidence="1">The sequence shown here is derived from an EMBL/GenBank/DDBJ whole genome shotgun (WGS) entry which is preliminary data.</text>
</comment>
<reference evidence="1 2" key="1">
    <citation type="submission" date="2019-05" db="EMBL/GenBank/DDBJ databases">
        <title>Emergence of the Ug99 lineage of the wheat stem rust pathogen through somatic hybridization.</title>
        <authorList>
            <person name="Li F."/>
            <person name="Upadhyaya N.M."/>
            <person name="Sperschneider J."/>
            <person name="Matny O."/>
            <person name="Nguyen-Phuc H."/>
            <person name="Mago R."/>
            <person name="Raley C."/>
            <person name="Miller M.E."/>
            <person name="Silverstein K.A.T."/>
            <person name="Henningsen E."/>
            <person name="Hirsch C.D."/>
            <person name="Visser B."/>
            <person name="Pretorius Z.A."/>
            <person name="Steffenson B.J."/>
            <person name="Schwessinger B."/>
            <person name="Dodds P.N."/>
            <person name="Figueroa M."/>
        </authorList>
    </citation>
    <scope>NUCLEOTIDE SEQUENCE [LARGE SCALE GENOMIC DNA]</scope>
    <source>
        <strain evidence="1">21-0</strain>
    </source>
</reference>
<name>A0A5B0PGU2_PUCGR</name>
<evidence type="ECO:0000313" key="2">
    <source>
        <dbReference type="Proteomes" id="UP000324748"/>
    </source>
</evidence>
<proteinExistence type="predicted"/>